<evidence type="ECO:0000256" key="4">
    <source>
        <dbReference type="ARBA" id="ARBA00023315"/>
    </source>
</evidence>
<dbReference type="RefSeq" id="WP_044416633.1">
    <property type="nucleotide sequence ID" value="NZ_PTIW01000002.1"/>
</dbReference>
<dbReference type="Pfam" id="PF00132">
    <property type="entry name" value="Hexapep"/>
    <property type="match status" value="1"/>
</dbReference>
<keyword evidence="2" id="KW-0808">Transferase</keyword>
<dbReference type="PROSITE" id="PS00101">
    <property type="entry name" value="HEXAPEP_TRANSFERASES"/>
    <property type="match status" value="1"/>
</dbReference>
<dbReference type="InterPro" id="IPR017694">
    <property type="entry name" value="Phosphonate_tfrase_rpt"/>
</dbReference>
<dbReference type="PANTHER" id="PTHR43300:SF11">
    <property type="entry name" value="ACETYLTRANSFERASE RV3034C-RELATED"/>
    <property type="match status" value="1"/>
</dbReference>
<dbReference type="Proteomes" id="UP000239861">
    <property type="component" value="Unassembled WGS sequence"/>
</dbReference>
<evidence type="ECO:0000256" key="3">
    <source>
        <dbReference type="ARBA" id="ARBA00022737"/>
    </source>
</evidence>
<dbReference type="InterPro" id="IPR011004">
    <property type="entry name" value="Trimer_LpxA-like_sf"/>
</dbReference>
<name>A0AB37A0Z3_9BACT</name>
<dbReference type="InterPro" id="IPR050179">
    <property type="entry name" value="Trans_hexapeptide_repeat"/>
</dbReference>
<organism evidence="5 6">
    <name type="scientific">Malaciobacter marinus</name>
    <dbReference type="NCBI Taxonomy" id="505249"/>
    <lineage>
        <taxon>Bacteria</taxon>
        <taxon>Pseudomonadati</taxon>
        <taxon>Campylobacterota</taxon>
        <taxon>Epsilonproteobacteria</taxon>
        <taxon>Campylobacterales</taxon>
        <taxon>Arcobacteraceae</taxon>
        <taxon>Malaciobacter</taxon>
    </lineage>
</organism>
<evidence type="ECO:0008006" key="7">
    <source>
        <dbReference type="Google" id="ProtNLM"/>
    </source>
</evidence>
<evidence type="ECO:0000256" key="2">
    <source>
        <dbReference type="ARBA" id="ARBA00022679"/>
    </source>
</evidence>
<dbReference type="EMBL" id="PTIW01000002">
    <property type="protein sequence ID" value="PPK62619.1"/>
    <property type="molecule type" value="Genomic_DNA"/>
</dbReference>
<keyword evidence="3" id="KW-0677">Repeat</keyword>
<dbReference type="InterPro" id="IPR018357">
    <property type="entry name" value="Hexapep_transf_CS"/>
</dbReference>
<proteinExistence type="inferred from homology"/>
<dbReference type="AlphaFoldDB" id="A0AB37A0Z3"/>
<keyword evidence="4" id="KW-0012">Acyltransferase</keyword>
<dbReference type="Gene3D" id="2.160.10.10">
    <property type="entry name" value="Hexapeptide repeat proteins"/>
    <property type="match status" value="1"/>
</dbReference>
<evidence type="ECO:0000313" key="6">
    <source>
        <dbReference type="Proteomes" id="UP000239861"/>
    </source>
</evidence>
<gene>
    <name evidence="5" type="ORF">B0F89_10221</name>
</gene>
<evidence type="ECO:0000313" key="5">
    <source>
        <dbReference type="EMBL" id="PPK62619.1"/>
    </source>
</evidence>
<accession>A0AB37A0Z3</accession>
<dbReference type="NCBIfam" id="TIGR03308">
    <property type="entry name" value="phn_thr-fam"/>
    <property type="match status" value="1"/>
</dbReference>
<dbReference type="GO" id="GO:0016746">
    <property type="term" value="F:acyltransferase activity"/>
    <property type="evidence" value="ECO:0007669"/>
    <property type="project" value="UniProtKB-KW"/>
</dbReference>
<evidence type="ECO:0000256" key="1">
    <source>
        <dbReference type="ARBA" id="ARBA00007274"/>
    </source>
</evidence>
<comment type="caution">
    <text evidence="5">The sequence shown here is derived from an EMBL/GenBank/DDBJ whole genome shotgun (WGS) entry which is preliminary data.</text>
</comment>
<dbReference type="PANTHER" id="PTHR43300">
    <property type="entry name" value="ACETYLTRANSFERASE"/>
    <property type="match status" value="1"/>
</dbReference>
<protein>
    <recommendedName>
        <fullName evidence="7">Acetyltransferase</fullName>
    </recommendedName>
</protein>
<dbReference type="SUPFAM" id="SSF51161">
    <property type="entry name" value="Trimeric LpxA-like enzymes"/>
    <property type="match status" value="1"/>
</dbReference>
<dbReference type="CDD" id="cd03349">
    <property type="entry name" value="LbH_XAT"/>
    <property type="match status" value="1"/>
</dbReference>
<sequence>MYKIDSFNTKPKKILTKEPNIDQTSLIKDCSFGEYVQIEAHNNIQESILDSYSYTSENCQIMNSTIKKFVNIASYVRLNPSQHPMMWASQHHIQYRKEMFGFGVDDDSFFDWRREKKVEIGNDVWLGHNVVVMGNVTIGDGAVIGSSAVVTKDIPPFAIAVGNPARVIKYRFDEKTIEALKNIAWWDWDYEQIKLAIDDFKDIKFFIEKYSK</sequence>
<reference evidence="5 6" key="1">
    <citation type="submission" date="2018-02" db="EMBL/GenBank/DDBJ databases">
        <title>Subsurface microbial communities from deep shales in Ohio and West Virginia, USA.</title>
        <authorList>
            <person name="Wrighton K."/>
        </authorList>
    </citation>
    <scope>NUCLEOTIDE SEQUENCE [LARGE SCALE GENOMIC DNA]</scope>
    <source>
        <strain evidence="5 6">MARC-MIP3H16</strain>
    </source>
</reference>
<dbReference type="InterPro" id="IPR001451">
    <property type="entry name" value="Hexapep"/>
</dbReference>
<comment type="similarity">
    <text evidence="1">Belongs to the transferase hexapeptide repeat family.</text>
</comment>